<organism evidence="2 3">
    <name type="scientific">Suicoccus acidiformans</name>
    <dbReference type="NCBI Taxonomy" id="2036206"/>
    <lineage>
        <taxon>Bacteria</taxon>
        <taxon>Bacillati</taxon>
        <taxon>Bacillota</taxon>
        <taxon>Bacilli</taxon>
        <taxon>Lactobacillales</taxon>
        <taxon>Aerococcaceae</taxon>
        <taxon>Suicoccus</taxon>
    </lineage>
</organism>
<reference evidence="2 3" key="1">
    <citation type="submission" date="2017-09" db="EMBL/GenBank/DDBJ databases">
        <title>Complete genome sequence of Oxytococcus suis strain ZY16052.</title>
        <authorList>
            <person name="Li F."/>
        </authorList>
    </citation>
    <scope>NUCLEOTIDE SEQUENCE [LARGE SCALE GENOMIC DNA]</scope>
    <source>
        <strain evidence="2 3">ZY16052</strain>
    </source>
</reference>
<dbReference type="SUPFAM" id="SSF51695">
    <property type="entry name" value="PLC-like phosphodiesterases"/>
    <property type="match status" value="1"/>
</dbReference>
<dbReference type="KEGG" id="abae:CL176_00405"/>
<dbReference type="AlphaFoldDB" id="A0A347WHQ4"/>
<name>A0A347WHQ4_9LACT</name>
<evidence type="ECO:0000313" key="2">
    <source>
        <dbReference type="EMBL" id="AXY24611.1"/>
    </source>
</evidence>
<dbReference type="CDD" id="cd08563">
    <property type="entry name" value="GDPD_TtGDE_like"/>
    <property type="match status" value="1"/>
</dbReference>
<keyword evidence="3" id="KW-1185">Reference proteome</keyword>
<dbReference type="PANTHER" id="PTHR46211:SF1">
    <property type="entry name" value="GLYCEROPHOSPHODIESTER PHOSPHODIESTERASE, CYTOPLASMIC"/>
    <property type="match status" value="1"/>
</dbReference>
<dbReference type="GO" id="GO:0006629">
    <property type="term" value="P:lipid metabolic process"/>
    <property type="evidence" value="ECO:0007669"/>
    <property type="project" value="InterPro"/>
</dbReference>
<dbReference type="PROSITE" id="PS51704">
    <property type="entry name" value="GP_PDE"/>
    <property type="match status" value="1"/>
</dbReference>
<evidence type="ECO:0000313" key="3">
    <source>
        <dbReference type="Proteomes" id="UP000263232"/>
    </source>
</evidence>
<dbReference type="Proteomes" id="UP000263232">
    <property type="component" value="Chromosome"/>
</dbReference>
<dbReference type="InterPro" id="IPR017946">
    <property type="entry name" value="PLC-like_Pdiesterase_TIM-brl"/>
</dbReference>
<gene>
    <name evidence="2" type="ORF">CL176_00405</name>
</gene>
<proteinExistence type="predicted"/>
<dbReference type="EMBL" id="CP023434">
    <property type="protein sequence ID" value="AXY24611.1"/>
    <property type="molecule type" value="Genomic_DNA"/>
</dbReference>
<dbReference type="PANTHER" id="PTHR46211">
    <property type="entry name" value="GLYCEROPHOSPHORYL DIESTER PHOSPHODIESTERASE"/>
    <property type="match status" value="1"/>
</dbReference>
<dbReference type="Gene3D" id="3.20.20.190">
    <property type="entry name" value="Phosphatidylinositol (PI) phosphodiesterase"/>
    <property type="match status" value="1"/>
</dbReference>
<feature type="domain" description="GP-PDE" evidence="1">
    <location>
        <begin position="8"/>
        <end position="251"/>
    </location>
</feature>
<evidence type="ECO:0000259" key="1">
    <source>
        <dbReference type="PROSITE" id="PS51704"/>
    </source>
</evidence>
<dbReference type="InterPro" id="IPR030395">
    <property type="entry name" value="GP_PDE_dom"/>
</dbReference>
<dbReference type="OrthoDB" id="384721at2"/>
<sequence>MGWHNSMADIIAHRGYSGKYPENTLLAFKKAYEFGAHGFELDVHMTKDGRLVVCHDETIDRTSNGSGSIQELTLKQIQSYQFLAEFPEFAETEDHQDITAPSLQEVFEWYKDLPEAFRLNIELKTDINHYPDIVQKTLSLVDEYGLADRVFISSFNAYTILEVRERNPEIETGFLTLNAILDAGEYCKRYGVENYHPYHMMLSQADVDSAKREQVRVNAYTANKPEEIQRMIALDIEGIITNEVELALSLISK</sequence>
<protein>
    <submittedName>
        <fullName evidence="2">Glycerophosphodiester phosphodiesterase</fullName>
    </submittedName>
</protein>
<dbReference type="Pfam" id="PF03009">
    <property type="entry name" value="GDPD"/>
    <property type="match status" value="1"/>
</dbReference>
<dbReference type="GO" id="GO:0008081">
    <property type="term" value="F:phosphoric diester hydrolase activity"/>
    <property type="evidence" value="ECO:0007669"/>
    <property type="project" value="InterPro"/>
</dbReference>
<accession>A0A347WHQ4</accession>